<feature type="chain" id="PRO_5002454921" description="AA1-like domain-containing protein" evidence="1">
    <location>
        <begin position="20"/>
        <end position="196"/>
    </location>
</feature>
<keyword evidence="1" id="KW-0732">Signal</keyword>
<reference evidence="2 3" key="1">
    <citation type="journal article" date="2014" name="BMC Genomics">
        <title>Comparative genomics of the major fungal agents of human and animal Sporotrichosis: Sporothrix schenckii and Sporothrix brasiliensis.</title>
        <authorList>
            <person name="Teixeira M.M."/>
            <person name="de Almeida L.G."/>
            <person name="Kubitschek-Barreira P."/>
            <person name="Alves F.L."/>
            <person name="Kioshima E.S."/>
            <person name="Abadio A.K."/>
            <person name="Fernandes L."/>
            <person name="Derengowski L.S."/>
            <person name="Ferreira K.S."/>
            <person name="Souza R.C."/>
            <person name="Ruiz J.C."/>
            <person name="de Andrade N.C."/>
            <person name="Paes H.C."/>
            <person name="Nicola A.M."/>
            <person name="Albuquerque P."/>
            <person name="Gerber A.L."/>
            <person name="Martins V.P."/>
            <person name="Peconick L.D."/>
            <person name="Neto A.V."/>
            <person name="Chaucanez C.B."/>
            <person name="Silva P.A."/>
            <person name="Cunha O.L."/>
            <person name="de Oliveira F.F."/>
            <person name="dos Santos T.C."/>
            <person name="Barros A.L."/>
            <person name="Soares M.A."/>
            <person name="de Oliveira L.M."/>
            <person name="Marini M.M."/>
            <person name="Villalobos-Duno H."/>
            <person name="Cunha M.M."/>
            <person name="de Hoog S."/>
            <person name="da Silveira J.F."/>
            <person name="Henrissat B."/>
            <person name="Nino-Vega G.A."/>
            <person name="Cisalpino P.S."/>
            <person name="Mora-Montes H.M."/>
            <person name="Almeida S.R."/>
            <person name="Stajich J.E."/>
            <person name="Lopes-Bezerra L.M."/>
            <person name="Vasconcelos A.T."/>
            <person name="Felipe M.S."/>
        </authorList>
    </citation>
    <scope>NUCLEOTIDE SEQUENCE [LARGE SCALE GENOMIC DNA]</scope>
    <source>
        <strain evidence="2 3">1099-18</strain>
    </source>
</reference>
<organism evidence="2 3">
    <name type="scientific">Sporothrix schenckii 1099-18</name>
    <dbReference type="NCBI Taxonomy" id="1397361"/>
    <lineage>
        <taxon>Eukaryota</taxon>
        <taxon>Fungi</taxon>
        <taxon>Dikarya</taxon>
        <taxon>Ascomycota</taxon>
        <taxon>Pezizomycotina</taxon>
        <taxon>Sordariomycetes</taxon>
        <taxon>Sordariomycetidae</taxon>
        <taxon>Ophiostomatales</taxon>
        <taxon>Ophiostomataceae</taxon>
        <taxon>Sporothrix</taxon>
    </lineage>
</organism>
<gene>
    <name evidence="2" type="ORF">SPSK_01272</name>
</gene>
<comment type="caution">
    <text evidence="2">The sequence shown here is derived from an EMBL/GenBank/DDBJ whole genome shotgun (WGS) entry which is preliminary data.</text>
</comment>
<dbReference type="Proteomes" id="UP000033710">
    <property type="component" value="Unassembled WGS sequence"/>
</dbReference>
<evidence type="ECO:0000313" key="3">
    <source>
        <dbReference type="Proteomes" id="UP000033710"/>
    </source>
</evidence>
<dbReference type="EMBL" id="AXCR01000011">
    <property type="protein sequence ID" value="KJR81501.1"/>
    <property type="molecule type" value="Genomic_DNA"/>
</dbReference>
<evidence type="ECO:0008006" key="4">
    <source>
        <dbReference type="Google" id="ProtNLM"/>
    </source>
</evidence>
<accession>A0A0F2M026</accession>
<reference evidence="2 3" key="2">
    <citation type="journal article" date="2015" name="Eukaryot. Cell">
        <title>Asexual propagation of a virulent clone complex in a human and feline outbreak of sporotrichosis.</title>
        <authorList>
            <person name="Teixeira Mde M."/>
            <person name="Rodrigues A.M."/>
            <person name="Tsui C.K."/>
            <person name="de Almeida L.G."/>
            <person name="Van Diepeningen A.D."/>
            <person name="van den Ende B.G."/>
            <person name="Fernandes G.F."/>
            <person name="Kano R."/>
            <person name="Hamelin R.C."/>
            <person name="Lopes-Bezerra L.M."/>
            <person name="Vasconcelos A.T."/>
            <person name="de Hoog S."/>
            <person name="de Camargo Z.P."/>
            <person name="Felipe M.S."/>
        </authorList>
    </citation>
    <scope>NUCLEOTIDE SEQUENCE [LARGE SCALE GENOMIC DNA]</scope>
    <source>
        <strain evidence="2 3">1099-18</strain>
    </source>
</reference>
<sequence>MHLRHFFVSLLLACGGVAATLPTLLADNMPGEVVNCSSRSAATHNLTVYGAEILYTPQGSSNTTATNATMASTIDTGTAFEFQLYNAVLGVDAQCSTHVNQTDVSDAWHSCFVESRDTRITTAFQFDLGRHTVTVRETWVCDDDARKANGTTRWQAGSTNSMDLLCTETANADTGQHYCAREASGPLPVDVIEVAG</sequence>
<dbReference type="AlphaFoldDB" id="A0A0F2M026"/>
<name>A0A0F2M026_SPOSC</name>
<dbReference type="OrthoDB" id="5206266at2759"/>
<dbReference type="VEuPathDB" id="FungiDB:SPSK_01272"/>
<protein>
    <recommendedName>
        <fullName evidence="4">AA1-like domain-containing protein</fullName>
    </recommendedName>
</protein>
<feature type="signal peptide" evidence="1">
    <location>
        <begin position="1"/>
        <end position="19"/>
    </location>
</feature>
<proteinExistence type="predicted"/>
<dbReference type="KEGG" id="ssck:SPSK_01272"/>
<evidence type="ECO:0000256" key="1">
    <source>
        <dbReference type="SAM" id="SignalP"/>
    </source>
</evidence>
<dbReference type="GeneID" id="27663479"/>
<evidence type="ECO:0000313" key="2">
    <source>
        <dbReference type="EMBL" id="KJR81501.1"/>
    </source>
</evidence>
<dbReference type="RefSeq" id="XP_016584177.1">
    <property type="nucleotide sequence ID" value="XM_016728202.1"/>
</dbReference>